<dbReference type="EMBL" id="CM009757">
    <property type="protein sequence ID" value="PUZ38302.1"/>
    <property type="molecule type" value="Genomic_DNA"/>
</dbReference>
<dbReference type="AlphaFoldDB" id="A0A2T7C4P3"/>
<dbReference type="Proteomes" id="UP000244336">
    <property type="component" value="Chromosome 9"/>
</dbReference>
<dbReference type="Gramene" id="PUZ38302">
    <property type="protein sequence ID" value="PUZ38302"/>
    <property type="gene ID" value="GQ55_9G185300"/>
</dbReference>
<name>A0A2T7C4P3_9POAL</name>
<proteinExistence type="predicted"/>
<protein>
    <submittedName>
        <fullName evidence="1">Uncharacterized protein</fullName>
    </submittedName>
</protein>
<reference evidence="1 2" key="1">
    <citation type="submission" date="2018-04" db="EMBL/GenBank/DDBJ databases">
        <title>WGS assembly of Panicum hallii var. hallii HAL2.</title>
        <authorList>
            <person name="Lovell J."/>
            <person name="Jenkins J."/>
            <person name="Lowry D."/>
            <person name="Mamidi S."/>
            <person name="Sreedasyam A."/>
            <person name="Weng X."/>
            <person name="Barry K."/>
            <person name="Bonette J."/>
            <person name="Campitelli B."/>
            <person name="Daum C."/>
            <person name="Gordon S."/>
            <person name="Gould B."/>
            <person name="Lipzen A."/>
            <person name="MacQueen A."/>
            <person name="Palacio-Mejia J."/>
            <person name="Plott C."/>
            <person name="Shakirov E."/>
            <person name="Shu S."/>
            <person name="Yoshinaga Y."/>
            <person name="Zane M."/>
            <person name="Rokhsar D."/>
            <person name="Grimwood J."/>
            <person name="Schmutz J."/>
            <person name="Juenger T."/>
        </authorList>
    </citation>
    <scope>NUCLEOTIDE SEQUENCE [LARGE SCALE GENOMIC DNA]</scope>
    <source>
        <strain evidence="2">cv. HAL2</strain>
    </source>
</reference>
<sequence>MQHLLIPVDNHNTSNKTFVLSCSLTDPIDNRQFLSFSSLQIGTMWICHKIWLLASPREDATPSRCTFLFSAQQHMHASAATRLRCFLPASITPIRDVYGIKAESR</sequence>
<organism evidence="1 2">
    <name type="scientific">Panicum hallii var. hallii</name>
    <dbReference type="NCBI Taxonomy" id="1504633"/>
    <lineage>
        <taxon>Eukaryota</taxon>
        <taxon>Viridiplantae</taxon>
        <taxon>Streptophyta</taxon>
        <taxon>Embryophyta</taxon>
        <taxon>Tracheophyta</taxon>
        <taxon>Spermatophyta</taxon>
        <taxon>Magnoliopsida</taxon>
        <taxon>Liliopsida</taxon>
        <taxon>Poales</taxon>
        <taxon>Poaceae</taxon>
        <taxon>PACMAD clade</taxon>
        <taxon>Panicoideae</taxon>
        <taxon>Panicodae</taxon>
        <taxon>Paniceae</taxon>
        <taxon>Panicinae</taxon>
        <taxon>Panicum</taxon>
        <taxon>Panicum sect. Panicum</taxon>
    </lineage>
</organism>
<accession>A0A2T7C4P3</accession>
<gene>
    <name evidence="1" type="ORF">GQ55_9G185300</name>
</gene>
<keyword evidence="2" id="KW-1185">Reference proteome</keyword>
<evidence type="ECO:0000313" key="2">
    <source>
        <dbReference type="Proteomes" id="UP000244336"/>
    </source>
</evidence>
<evidence type="ECO:0000313" key="1">
    <source>
        <dbReference type="EMBL" id="PUZ38302.1"/>
    </source>
</evidence>